<dbReference type="PANTHER" id="PTHR47168">
    <property type="entry name" value="RING ZINC FINGER DOMAIN SUPERFAMILY PROTEIN-RELATED"/>
    <property type="match status" value="1"/>
</dbReference>
<reference evidence="22" key="1">
    <citation type="submission" date="2015-03" db="EMBL/GenBank/DDBJ databases">
        <title>A transcriptome of Araucaria cunninghamii, an australian fine timber species.</title>
        <authorList>
            <person name="Jing Yi C.J.Y."/>
            <person name="Yin San L.Y.S."/>
            <person name="Abdul Karim S.S."/>
            <person name="Wan Azmi N.N."/>
            <person name="Hercus R.R."/>
            <person name="Croft L.L."/>
        </authorList>
    </citation>
    <scope>NUCLEOTIDE SEQUENCE</scope>
    <source>
        <strain evidence="22">MI0301</strain>
        <tissue evidence="22">Leaf</tissue>
    </source>
</reference>
<dbReference type="EC" id="2.3.2.27" evidence="3"/>
<keyword evidence="4" id="KW-0813">Transport</keyword>
<keyword evidence="7 20" id="KW-0812">Transmembrane</keyword>
<dbReference type="InterPro" id="IPR003137">
    <property type="entry name" value="PA_domain"/>
</dbReference>
<dbReference type="InterPro" id="IPR001841">
    <property type="entry name" value="Znf_RING"/>
</dbReference>
<dbReference type="FunFam" id="3.50.30.30:FF:000020">
    <property type="entry name" value="Receptor homology region transmembrane domain-and RING domain-containing protein 2"/>
    <property type="match status" value="1"/>
</dbReference>
<evidence type="ECO:0000313" key="22">
    <source>
        <dbReference type="EMBL" id="JAG98031.1"/>
    </source>
</evidence>
<dbReference type="PANTHER" id="PTHR47168:SF1">
    <property type="entry name" value="OS02G0798600 PROTEIN"/>
    <property type="match status" value="1"/>
</dbReference>
<evidence type="ECO:0000256" key="3">
    <source>
        <dbReference type="ARBA" id="ARBA00012483"/>
    </source>
</evidence>
<keyword evidence="10 19" id="KW-0863">Zinc-finger</keyword>
<keyword evidence="5" id="KW-0926">Vacuole</keyword>
<proteinExistence type="predicted"/>
<keyword evidence="14 20" id="KW-0472">Membrane</keyword>
<dbReference type="Gene3D" id="3.50.30.30">
    <property type="match status" value="1"/>
</dbReference>
<evidence type="ECO:0000256" key="8">
    <source>
        <dbReference type="ARBA" id="ARBA00022723"/>
    </source>
</evidence>
<evidence type="ECO:0000256" key="4">
    <source>
        <dbReference type="ARBA" id="ARBA00022448"/>
    </source>
</evidence>
<evidence type="ECO:0000256" key="10">
    <source>
        <dbReference type="ARBA" id="ARBA00022771"/>
    </source>
</evidence>
<evidence type="ECO:0000256" key="9">
    <source>
        <dbReference type="ARBA" id="ARBA00022729"/>
    </source>
</evidence>
<dbReference type="Gene3D" id="3.30.40.10">
    <property type="entry name" value="Zinc/RING finger domain, C3HC4 (zinc finger)"/>
    <property type="match status" value="1"/>
</dbReference>
<evidence type="ECO:0000256" key="20">
    <source>
        <dbReference type="SAM" id="Phobius"/>
    </source>
</evidence>
<dbReference type="GO" id="GO:0061630">
    <property type="term" value="F:ubiquitin protein ligase activity"/>
    <property type="evidence" value="ECO:0007669"/>
    <property type="project" value="UniProtKB-EC"/>
</dbReference>
<evidence type="ECO:0000259" key="21">
    <source>
        <dbReference type="PROSITE" id="PS50089"/>
    </source>
</evidence>
<dbReference type="EMBL" id="GCKF01028843">
    <property type="protein sequence ID" value="JAG98031.1"/>
    <property type="molecule type" value="Transcribed_RNA"/>
</dbReference>
<evidence type="ECO:0000256" key="2">
    <source>
        <dbReference type="ARBA" id="ARBA00004906"/>
    </source>
</evidence>
<dbReference type="PROSITE" id="PS50089">
    <property type="entry name" value="ZF_RING_2"/>
    <property type="match status" value="1"/>
</dbReference>
<comment type="subcellular location">
    <subcellularLocation>
        <location evidence="17">Endomembrane system</location>
        <topology evidence="17">Single-pass type I membrane protein</topology>
    </subcellularLocation>
    <subcellularLocation>
        <location evidence="18">Protein storage vacuole membrane</location>
    </subcellularLocation>
</comment>
<dbReference type="FunFam" id="3.30.40.10:FF:000388">
    <property type="entry name" value="Putative RING zinc finger domain superfamily protein"/>
    <property type="match status" value="1"/>
</dbReference>
<evidence type="ECO:0000256" key="18">
    <source>
        <dbReference type="ARBA" id="ARBA00060484"/>
    </source>
</evidence>
<dbReference type="GO" id="GO:0012505">
    <property type="term" value="C:endomembrane system"/>
    <property type="evidence" value="ECO:0007669"/>
    <property type="project" value="UniProtKB-SubCell"/>
</dbReference>
<dbReference type="SUPFAM" id="SSF52025">
    <property type="entry name" value="PA domain"/>
    <property type="match status" value="1"/>
</dbReference>
<dbReference type="InterPro" id="IPR046450">
    <property type="entry name" value="PA_dom_sf"/>
</dbReference>
<evidence type="ECO:0000256" key="19">
    <source>
        <dbReference type="PROSITE-ProRule" id="PRU00175"/>
    </source>
</evidence>
<dbReference type="AlphaFoldDB" id="A0A0D6R5Q1"/>
<dbReference type="InterPro" id="IPR044744">
    <property type="entry name" value="ZNRF4/RNF13/RNF167_PA"/>
</dbReference>
<keyword evidence="11" id="KW-0862">Zinc</keyword>
<dbReference type="SUPFAM" id="SSF57850">
    <property type="entry name" value="RING/U-box"/>
    <property type="match status" value="1"/>
</dbReference>
<evidence type="ECO:0000256" key="15">
    <source>
        <dbReference type="ARBA" id="ARBA00023157"/>
    </source>
</evidence>
<keyword evidence="15" id="KW-1015">Disulfide bond</keyword>
<keyword evidence="8" id="KW-0479">Metal-binding</keyword>
<dbReference type="SMART" id="SM00184">
    <property type="entry name" value="RING"/>
    <property type="match status" value="1"/>
</dbReference>
<protein>
    <recommendedName>
        <fullName evidence="3">RING-type E3 ubiquitin transferase</fullName>
        <ecNumber evidence="3">2.3.2.27</ecNumber>
    </recommendedName>
</protein>
<evidence type="ECO:0000256" key="5">
    <source>
        <dbReference type="ARBA" id="ARBA00022554"/>
    </source>
</evidence>
<keyword evidence="13 20" id="KW-1133">Transmembrane helix</keyword>
<evidence type="ECO:0000256" key="6">
    <source>
        <dbReference type="ARBA" id="ARBA00022679"/>
    </source>
</evidence>
<organism evidence="22">
    <name type="scientific">Araucaria cunninghamii</name>
    <name type="common">Hoop pine</name>
    <name type="synonym">Moreton Bay pine</name>
    <dbReference type="NCBI Taxonomy" id="56994"/>
    <lineage>
        <taxon>Eukaryota</taxon>
        <taxon>Viridiplantae</taxon>
        <taxon>Streptophyta</taxon>
        <taxon>Embryophyta</taxon>
        <taxon>Tracheophyta</taxon>
        <taxon>Spermatophyta</taxon>
        <taxon>Pinopsida</taxon>
        <taxon>Pinidae</taxon>
        <taxon>Conifers II</taxon>
        <taxon>Araucariales</taxon>
        <taxon>Araucariaceae</taxon>
        <taxon>Araucaria</taxon>
    </lineage>
</organism>
<evidence type="ECO:0000256" key="1">
    <source>
        <dbReference type="ARBA" id="ARBA00000900"/>
    </source>
</evidence>
<dbReference type="InterPro" id="IPR051653">
    <property type="entry name" value="E3_ligase_sorting_rcpt"/>
</dbReference>
<dbReference type="InterPro" id="IPR013083">
    <property type="entry name" value="Znf_RING/FYVE/PHD"/>
</dbReference>
<keyword evidence="6" id="KW-0808">Transferase</keyword>
<evidence type="ECO:0000256" key="16">
    <source>
        <dbReference type="ARBA" id="ARBA00023180"/>
    </source>
</evidence>
<accession>A0A0D6R5Q1</accession>
<dbReference type="Pfam" id="PF02225">
    <property type="entry name" value="PA"/>
    <property type="match status" value="1"/>
</dbReference>
<evidence type="ECO:0000256" key="14">
    <source>
        <dbReference type="ARBA" id="ARBA00023136"/>
    </source>
</evidence>
<evidence type="ECO:0000256" key="11">
    <source>
        <dbReference type="ARBA" id="ARBA00022833"/>
    </source>
</evidence>
<comment type="pathway">
    <text evidence="2">Protein modification; protein ubiquitination.</text>
</comment>
<dbReference type="GO" id="GO:0008270">
    <property type="term" value="F:zinc ion binding"/>
    <property type="evidence" value="ECO:0007669"/>
    <property type="project" value="UniProtKB-KW"/>
</dbReference>
<dbReference type="GO" id="GO:0015031">
    <property type="term" value="P:protein transport"/>
    <property type="evidence" value="ECO:0007669"/>
    <property type="project" value="UniProtKB-KW"/>
</dbReference>
<dbReference type="CDD" id="cd02123">
    <property type="entry name" value="PA_C_RZF_like"/>
    <property type="match status" value="1"/>
</dbReference>
<dbReference type="Pfam" id="PF13639">
    <property type="entry name" value="zf-RING_2"/>
    <property type="match status" value="1"/>
</dbReference>
<sequence>MIQKGIMIASAGLVVVFLIAILGRAHSSIVLITHLNESIPFADIEASFAPRISGAGIMGVLYVAKPLNACLDLGNPAPKDRQFSPILLVERGGCTFEEKVRIAQQAGYAAVIVYNDDDGEELVTMSGDSVGIYINAVFVSKETANVLLQYVNDADTRCYILPAFDNTAWSVMAVSFLSLLAVSAVLLTFFFVRRYRIRSSRFLLSREPRGLSIREVKAIPSIIFKSVEGSGTTDACAICLEDYEVGEKLRILPCHHDFHALCVDKWLTTRRAFCPICKRDMHSKSSVGPPSEQTPLLSSVSRSPILTETPSIPIQTPAPLDTQTYAANSLYSTAYSLASSPNRRQAALCILAQDTDNQNNISRTSNTEGMFLSSSRTLSHHWSTGNCNVTLPNKNYCSVPIYRSSSDSSDSFNSSSQGSDLC</sequence>
<keyword evidence="16" id="KW-0325">Glycoprotein</keyword>
<evidence type="ECO:0000256" key="17">
    <source>
        <dbReference type="ARBA" id="ARBA00046288"/>
    </source>
</evidence>
<evidence type="ECO:0000256" key="12">
    <source>
        <dbReference type="ARBA" id="ARBA00022927"/>
    </source>
</evidence>
<comment type="catalytic activity">
    <reaction evidence="1">
        <text>S-ubiquitinyl-[E2 ubiquitin-conjugating enzyme]-L-cysteine + [acceptor protein]-L-lysine = [E2 ubiquitin-conjugating enzyme]-L-cysteine + N(6)-ubiquitinyl-[acceptor protein]-L-lysine.</text>
        <dbReference type="EC" id="2.3.2.27"/>
    </reaction>
</comment>
<evidence type="ECO:0000256" key="7">
    <source>
        <dbReference type="ARBA" id="ARBA00022692"/>
    </source>
</evidence>
<keyword evidence="9" id="KW-0732">Signal</keyword>
<feature type="domain" description="RING-type" evidence="21">
    <location>
        <begin position="236"/>
        <end position="278"/>
    </location>
</feature>
<keyword evidence="12" id="KW-0653">Protein transport</keyword>
<name>A0A0D6R5Q1_ARACU</name>
<evidence type="ECO:0000256" key="13">
    <source>
        <dbReference type="ARBA" id="ARBA00022989"/>
    </source>
</evidence>
<feature type="transmembrane region" description="Helical" evidence="20">
    <location>
        <begin position="168"/>
        <end position="192"/>
    </location>
</feature>
<dbReference type="GO" id="GO:0032586">
    <property type="term" value="C:protein storage vacuole membrane"/>
    <property type="evidence" value="ECO:0007669"/>
    <property type="project" value="UniProtKB-SubCell"/>
</dbReference>